<organism evidence="2 3">
    <name type="scientific">Paramuricea clavata</name>
    <name type="common">Red gorgonian</name>
    <name type="synonym">Violescent sea-whip</name>
    <dbReference type="NCBI Taxonomy" id="317549"/>
    <lineage>
        <taxon>Eukaryota</taxon>
        <taxon>Metazoa</taxon>
        <taxon>Cnidaria</taxon>
        <taxon>Anthozoa</taxon>
        <taxon>Octocorallia</taxon>
        <taxon>Malacalcyonacea</taxon>
        <taxon>Plexauridae</taxon>
        <taxon>Paramuricea</taxon>
    </lineage>
</organism>
<comment type="caution">
    <text evidence="2">The sequence shown here is derived from an EMBL/GenBank/DDBJ whole genome shotgun (WGS) entry which is preliminary data.</text>
</comment>
<feature type="non-terminal residue" evidence="2">
    <location>
        <position position="145"/>
    </location>
</feature>
<evidence type="ECO:0000313" key="3">
    <source>
        <dbReference type="Proteomes" id="UP001152795"/>
    </source>
</evidence>
<reference evidence="2" key="1">
    <citation type="submission" date="2020-04" db="EMBL/GenBank/DDBJ databases">
        <authorList>
            <person name="Alioto T."/>
            <person name="Alioto T."/>
            <person name="Gomez Garrido J."/>
        </authorList>
    </citation>
    <scope>NUCLEOTIDE SEQUENCE</scope>
    <source>
        <strain evidence="2">A484AB</strain>
    </source>
</reference>
<sequence length="145" mass="15335">QLSSAGILPLTQLGINVASPQLSGKKQQQAVTLSSSLTQLQQQQARQLTAASVNTSTAVTMVTIGNTATPIATMTPAGSRSASIVPLQQPIQVRMVPFPQGAQTVQSRQITLQPQVNPTNSNTGRTPGRPNLRRRSSHQSNSSQK</sequence>
<keyword evidence="3" id="KW-1185">Reference proteome</keyword>
<dbReference type="Proteomes" id="UP001152795">
    <property type="component" value="Unassembled WGS sequence"/>
</dbReference>
<accession>A0A6S7H5D6</accession>
<dbReference type="EMBL" id="CACRXK020003704">
    <property type="protein sequence ID" value="CAB3999924.1"/>
    <property type="molecule type" value="Genomic_DNA"/>
</dbReference>
<protein>
    <submittedName>
        <fullName evidence="2">Uncharacterized protein</fullName>
    </submittedName>
</protein>
<name>A0A6S7H5D6_PARCT</name>
<evidence type="ECO:0000256" key="1">
    <source>
        <dbReference type="SAM" id="MobiDB-lite"/>
    </source>
</evidence>
<feature type="region of interest" description="Disordered" evidence="1">
    <location>
        <begin position="113"/>
        <end position="145"/>
    </location>
</feature>
<dbReference type="AlphaFoldDB" id="A0A6S7H5D6"/>
<gene>
    <name evidence="2" type="ORF">PACLA_8A089003</name>
</gene>
<proteinExistence type="predicted"/>
<feature type="compositionally biased region" description="Polar residues" evidence="1">
    <location>
        <begin position="113"/>
        <end position="125"/>
    </location>
</feature>
<evidence type="ECO:0000313" key="2">
    <source>
        <dbReference type="EMBL" id="CAB3999924.1"/>
    </source>
</evidence>